<sequence>MRSDMAKTNKTDYSVRTVDIVFDMLELIIAEETMLLTLPRLASALGISKDKAFRILATLEKRGLVEKDPGSGKLRLGICAVGLSQKILNGTSIIKHAHPVLEDLAKKHDEAVYMTVLKGDEVMFLDMVDCDQTVKAAPLVGQLFPFFSNAAGKAIKALEFQDMEKMIKRGRSRQVPCDLTQLQRELDDIRCKGVAVDSNCLGDGIISVAVAVKDYAGKVVGALTVLGPSFRMLAERLENEIIPSLREGAEMLSARFGYARG</sequence>
<reference evidence="6 7" key="1">
    <citation type="submission" date="2019-07" db="EMBL/GenBank/DDBJ databases">
        <title>Genomic Encyclopedia of Archaeal and Bacterial Type Strains, Phase II (KMG-II): from individual species to whole genera.</title>
        <authorList>
            <person name="Goeker M."/>
        </authorList>
    </citation>
    <scope>NUCLEOTIDE SEQUENCE [LARGE SCALE GENOMIC DNA]</scope>
    <source>
        <strain evidence="6 7">ATCC BAA-1139</strain>
    </source>
</reference>
<dbReference type="InterPro" id="IPR036388">
    <property type="entry name" value="WH-like_DNA-bd_sf"/>
</dbReference>
<dbReference type="PROSITE" id="PS51077">
    <property type="entry name" value="HTH_ICLR"/>
    <property type="match status" value="1"/>
</dbReference>
<keyword evidence="7" id="KW-1185">Reference proteome</keyword>
<dbReference type="Pfam" id="PF09339">
    <property type="entry name" value="HTH_IclR"/>
    <property type="match status" value="1"/>
</dbReference>
<evidence type="ECO:0000313" key="6">
    <source>
        <dbReference type="EMBL" id="TWJ33613.1"/>
    </source>
</evidence>
<keyword evidence="3" id="KW-0804">Transcription</keyword>
<dbReference type="InterPro" id="IPR050707">
    <property type="entry name" value="HTH_MetabolicPath_Reg"/>
</dbReference>
<dbReference type="GO" id="GO:0003700">
    <property type="term" value="F:DNA-binding transcription factor activity"/>
    <property type="evidence" value="ECO:0007669"/>
    <property type="project" value="TreeGrafter"/>
</dbReference>
<evidence type="ECO:0000256" key="2">
    <source>
        <dbReference type="ARBA" id="ARBA00023125"/>
    </source>
</evidence>
<feature type="domain" description="IclR-ED" evidence="5">
    <location>
        <begin position="79"/>
        <end position="258"/>
    </location>
</feature>
<keyword evidence="2" id="KW-0238">DNA-binding</keyword>
<comment type="caution">
    <text evidence="6">The sequence shown here is derived from an EMBL/GenBank/DDBJ whole genome shotgun (WGS) entry which is preliminary data.</text>
</comment>
<dbReference type="PANTHER" id="PTHR30136:SF24">
    <property type="entry name" value="HTH-TYPE TRANSCRIPTIONAL REPRESSOR ALLR"/>
    <property type="match status" value="1"/>
</dbReference>
<evidence type="ECO:0000256" key="1">
    <source>
        <dbReference type="ARBA" id="ARBA00023015"/>
    </source>
</evidence>
<dbReference type="SUPFAM" id="SSF55781">
    <property type="entry name" value="GAF domain-like"/>
    <property type="match status" value="1"/>
</dbReference>
<dbReference type="Gene3D" id="3.30.450.40">
    <property type="match status" value="1"/>
</dbReference>
<dbReference type="Gene3D" id="1.10.10.10">
    <property type="entry name" value="Winged helix-like DNA-binding domain superfamily/Winged helix DNA-binding domain"/>
    <property type="match status" value="1"/>
</dbReference>
<organism evidence="6 7">
    <name type="scientific">Geobacter argillaceus</name>
    <dbReference type="NCBI Taxonomy" id="345631"/>
    <lineage>
        <taxon>Bacteria</taxon>
        <taxon>Pseudomonadati</taxon>
        <taxon>Thermodesulfobacteriota</taxon>
        <taxon>Desulfuromonadia</taxon>
        <taxon>Geobacterales</taxon>
        <taxon>Geobacteraceae</taxon>
        <taxon>Geobacter</taxon>
    </lineage>
</organism>
<dbReference type="InterPro" id="IPR029016">
    <property type="entry name" value="GAF-like_dom_sf"/>
</dbReference>
<dbReference type="InterPro" id="IPR036390">
    <property type="entry name" value="WH_DNA-bd_sf"/>
</dbReference>
<dbReference type="SUPFAM" id="SSF46785">
    <property type="entry name" value="Winged helix' DNA-binding domain"/>
    <property type="match status" value="1"/>
</dbReference>
<dbReference type="GO" id="GO:0045892">
    <property type="term" value="P:negative regulation of DNA-templated transcription"/>
    <property type="evidence" value="ECO:0007669"/>
    <property type="project" value="TreeGrafter"/>
</dbReference>
<dbReference type="InterPro" id="IPR005471">
    <property type="entry name" value="Tscrpt_reg_IclR_N"/>
</dbReference>
<evidence type="ECO:0000259" key="4">
    <source>
        <dbReference type="PROSITE" id="PS51077"/>
    </source>
</evidence>
<protein>
    <submittedName>
        <fullName evidence="6">IclR family transcriptional regulator</fullName>
    </submittedName>
</protein>
<dbReference type="AlphaFoldDB" id="A0A562WT55"/>
<proteinExistence type="predicted"/>
<dbReference type="Pfam" id="PF01614">
    <property type="entry name" value="IclR_C"/>
    <property type="match status" value="1"/>
</dbReference>
<evidence type="ECO:0000259" key="5">
    <source>
        <dbReference type="PROSITE" id="PS51078"/>
    </source>
</evidence>
<evidence type="ECO:0000313" key="7">
    <source>
        <dbReference type="Proteomes" id="UP000319449"/>
    </source>
</evidence>
<dbReference type="EMBL" id="VLLN01000001">
    <property type="protein sequence ID" value="TWJ33613.1"/>
    <property type="molecule type" value="Genomic_DNA"/>
</dbReference>
<dbReference type="SMART" id="SM00346">
    <property type="entry name" value="HTH_ICLR"/>
    <property type="match status" value="1"/>
</dbReference>
<name>A0A562WT55_9BACT</name>
<dbReference type="Proteomes" id="UP000319449">
    <property type="component" value="Unassembled WGS sequence"/>
</dbReference>
<accession>A0A562WT55</accession>
<dbReference type="PANTHER" id="PTHR30136">
    <property type="entry name" value="HELIX-TURN-HELIX TRANSCRIPTIONAL REGULATOR, ICLR FAMILY"/>
    <property type="match status" value="1"/>
</dbReference>
<dbReference type="InterPro" id="IPR014757">
    <property type="entry name" value="Tscrpt_reg_IclR_C"/>
</dbReference>
<gene>
    <name evidence="6" type="ORF">JN12_00291</name>
</gene>
<evidence type="ECO:0000256" key="3">
    <source>
        <dbReference type="ARBA" id="ARBA00023163"/>
    </source>
</evidence>
<dbReference type="PROSITE" id="PS51078">
    <property type="entry name" value="ICLR_ED"/>
    <property type="match status" value="1"/>
</dbReference>
<keyword evidence="1" id="KW-0805">Transcription regulation</keyword>
<feature type="domain" description="HTH iclR-type" evidence="4">
    <location>
        <begin position="15"/>
        <end position="78"/>
    </location>
</feature>
<dbReference type="GO" id="GO:0003677">
    <property type="term" value="F:DNA binding"/>
    <property type="evidence" value="ECO:0007669"/>
    <property type="project" value="UniProtKB-KW"/>
</dbReference>